<sequence>MIKSDLCLFIIGKCEFWYRARVCIRYILYRVCV</sequence>
<organism evidence="1">
    <name type="scientific">Anguilla anguilla</name>
    <name type="common">European freshwater eel</name>
    <name type="synonym">Muraena anguilla</name>
    <dbReference type="NCBI Taxonomy" id="7936"/>
    <lineage>
        <taxon>Eukaryota</taxon>
        <taxon>Metazoa</taxon>
        <taxon>Chordata</taxon>
        <taxon>Craniata</taxon>
        <taxon>Vertebrata</taxon>
        <taxon>Euteleostomi</taxon>
        <taxon>Actinopterygii</taxon>
        <taxon>Neopterygii</taxon>
        <taxon>Teleostei</taxon>
        <taxon>Anguilliformes</taxon>
        <taxon>Anguillidae</taxon>
        <taxon>Anguilla</taxon>
    </lineage>
</organism>
<proteinExistence type="predicted"/>
<name>A0A0E9XEN6_ANGAN</name>
<reference evidence="1" key="2">
    <citation type="journal article" date="2015" name="Fish Shellfish Immunol.">
        <title>Early steps in the European eel (Anguilla anguilla)-Vibrio vulnificus interaction in the gills: Role of the RtxA13 toxin.</title>
        <authorList>
            <person name="Callol A."/>
            <person name="Pajuelo D."/>
            <person name="Ebbesson L."/>
            <person name="Teles M."/>
            <person name="MacKenzie S."/>
            <person name="Amaro C."/>
        </authorList>
    </citation>
    <scope>NUCLEOTIDE SEQUENCE</scope>
</reference>
<reference evidence="1" key="1">
    <citation type="submission" date="2014-11" db="EMBL/GenBank/DDBJ databases">
        <authorList>
            <person name="Amaro Gonzalez C."/>
        </authorList>
    </citation>
    <scope>NUCLEOTIDE SEQUENCE</scope>
</reference>
<protein>
    <submittedName>
        <fullName evidence="1">Uncharacterized protein</fullName>
    </submittedName>
</protein>
<accession>A0A0E9XEN6</accession>
<evidence type="ECO:0000313" key="1">
    <source>
        <dbReference type="EMBL" id="JAI00281.1"/>
    </source>
</evidence>
<dbReference type="AlphaFoldDB" id="A0A0E9XEN6"/>
<dbReference type="EMBL" id="GBXM01008297">
    <property type="protein sequence ID" value="JAI00281.1"/>
    <property type="molecule type" value="Transcribed_RNA"/>
</dbReference>